<organism evidence="2 3">
    <name type="scientific">Halopelagius inordinatus</name>
    <dbReference type="NCBI Taxonomy" id="553467"/>
    <lineage>
        <taxon>Archaea</taxon>
        <taxon>Methanobacteriati</taxon>
        <taxon>Methanobacteriota</taxon>
        <taxon>Stenosarchaea group</taxon>
        <taxon>Halobacteria</taxon>
        <taxon>Halobacteriales</taxon>
        <taxon>Haloferacaceae</taxon>
    </lineage>
</organism>
<dbReference type="Proteomes" id="UP000198876">
    <property type="component" value="Unassembled WGS sequence"/>
</dbReference>
<feature type="transmembrane region" description="Helical" evidence="1">
    <location>
        <begin position="56"/>
        <end position="77"/>
    </location>
</feature>
<keyword evidence="1" id="KW-1133">Transmembrane helix</keyword>
<evidence type="ECO:0000313" key="3">
    <source>
        <dbReference type="Proteomes" id="UP000198876"/>
    </source>
</evidence>
<proteinExistence type="predicted"/>
<protein>
    <submittedName>
        <fullName evidence="2">Uncharacterized protein</fullName>
    </submittedName>
</protein>
<dbReference type="Pfam" id="PF19545">
    <property type="entry name" value="DUF6069"/>
    <property type="match status" value="1"/>
</dbReference>
<reference evidence="3" key="1">
    <citation type="submission" date="2016-10" db="EMBL/GenBank/DDBJ databases">
        <authorList>
            <person name="Varghese N."/>
            <person name="Submissions S."/>
        </authorList>
    </citation>
    <scope>NUCLEOTIDE SEQUENCE [LARGE SCALE GENOMIC DNA]</scope>
    <source>
        <strain evidence="3">CGMCC 1.7739</strain>
    </source>
</reference>
<feature type="transmembrane region" description="Helical" evidence="1">
    <location>
        <begin position="119"/>
        <end position="140"/>
    </location>
</feature>
<keyword evidence="1" id="KW-0812">Transmembrane</keyword>
<name>A0A1I2LQD9_9EURY</name>
<keyword evidence="3" id="KW-1185">Reference proteome</keyword>
<feature type="transmembrane region" description="Helical" evidence="1">
    <location>
        <begin position="21"/>
        <end position="44"/>
    </location>
</feature>
<evidence type="ECO:0000313" key="2">
    <source>
        <dbReference type="EMBL" id="SFF79607.1"/>
    </source>
</evidence>
<dbReference type="InterPro" id="IPR045713">
    <property type="entry name" value="DUF6069"/>
</dbReference>
<accession>A0A1I2LQD9</accession>
<feature type="transmembrane region" description="Helical" evidence="1">
    <location>
        <begin position="89"/>
        <end position="113"/>
    </location>
</feature>
<keyword evidence="1" id="KW-0472">Membrane</keyword>
<evidence type="ECO:0000256" key="1">
    <source>
        <dbReference type="SAM" id="Phobius"/>
    </source>
</evidence>
<sequence>MATTTTRYAVPADAGELARRTTLGVLVAVVALLFARGVVTLLGVELGATGATSPFALGPLFGSAVFAGVGAAVAYAASVRLTDRPVRSFVAASAVVFAAMLVPVVTVAPTFGVTTAGQVVLVVYHVAVAVPLVAFVTGAVRP</sequence>
<dbReference type="AlphaFoldDB" id="A0A1I2LQD9"/>
<dbReference type="RefSeq" id="WP_092887452.1">
    <property type="nucleotide sequence ID" value="NZ_FOOQ01000001.1"/>
</dbReference>
<dbReference type="EMBL" id="FOOQ01000001">
    <property type="protein sequence ID" value="SFF79607.1"/>
    <property type="molecule type" value="Genomic_DNA"/>
</dbReference>
<gene>
    <name evidence="2" type="ORF">SAMN04488063_0319</name>
</gene>